<dbReference type="InterPro" id="IPR036921">
    <property type="entry name" value="PurM-like_N_sf"/>
</dbReference>
<dbReference type="PATRIC" id="fig|1391654.3.peg.7832"/>
<feature type="binding site" evidence="2">
    <location>
        <begin position="120"/>
        <end position="121"/>
    </location>
    <ligand>
        <name>ATP</name>
        <dbReference type="ChEBI" id="CHEBI:30616"/>
    </ligand>
</feature>
<dbReference type="CDD" id="cd02194">
    <property type="entry name" value="ThiL"/>
    <property type="match status" value="1"/>
</dbReference>
<feature type="binding site" evidence="2">
    <location>
        <position position="121"/>
    </location>
    <ligand>
        <name>Mg(2+)</name>
        <dbReference type="ChEBI" id="CHEBI:18420"/>
        <label>1</label>
    </ligand>
</feature>
<dbReference type="GO" id="GO:0000287">
    <property type="term" value="F:magnesium ion binding"/>
    <property type="evidence" value="ECO:0007669"/>
    <property type="project" value="UniProtKB-UniRule"/>
</dbReference>
<organism evidence="6 7">
    <name type="scientific">Labilithrix luteola</name>
    <dbReference type="NCBI Taxonomy" id="1391654"/>
    <lineage>
        <taxon>Bacteria</taxon>
        <taxon>Pseudomonadati</taxon>
        <taxon>Myxococcota</taxon>
        <taxon>Polyangia</taxon>
        <taxon>Polyangiales</taxon>
        <taxon>Labilitrichaceae</taxon>
        <taxon>Labilithrix</taxon>
    </lineage>
</organism>
<dbReference type="InterPro" id="IPR010918">
    <property type="entry name" value="PurM-like_C_dom"/>
</dbReference>
<dbReference type="GO" id="GO:0005524">
    <property type="term" value="F:ATP binding"/>
    <property type="evidence" value="ECO:0007669"/>
    <property type="project" value="UniProtKB-UniRule"/>
</dbReference>
<evidence type="ECO:0000256" key="2">
    <source>
        <dbReference type="HAMAP-Rule" id="MF_02128"/>
    </source>
</evidence>
<dbReference type="InterPro" id="IPR036676">
    <property type="entry name" value="PurM-like_C_sf"/>
</dbReference>
<dbReference type="EC" id="2.7.4.16" evidence="2"/>
<evidence type="ECO:0000259" key="5">
    <source>
        <dbReference type="Pfam" id="PF02769"/>
    </source>
</evidence>
<name>A0A0K1Q5Q3_9BACT</name>
<comment type="function">
    <text evidence="2">Catalyzes the ATP-dependent phosphorylation of thiamine-monophosphate (TMP) to form thiamine-pyrophosphate (TPP), the active form of vitamin B1.</text>
</comment>
<feature type="binding site" evidence="2">
    <location>
        <position position="42"/>
    </location>
    <ligand>
        <name>Mg(2+)</name>
        <dbReference type="ChEBI" id="CHEBI:18420"/>
        <label>4</label>
    </ligand>
</feature>
<dbReference type="PIRSF" id="PIRSF005303">
    <property type="entry name" value="Thiam_monoph_kin"/>
    <property type="match status" value="1"/>
</dbReference>
<dbReference type="Gene3D" id="3.90.650.10">
    <property type="entry name" value="PurM-like C-terminal domain"/>
    <property type="match status" value="1"/>
</dbReference>
<feature type="binding site" evidence="2">
    <location>
        <position position="311"/>
    </location>
    <ligand>
        <name>substrate</name>
    </ligand>
</feature>
<feature type="binding site" evidence="2">
    <location>
        <position position="211"/>
    </location>
    <ligand>
        <name>ATP</name>
        <dbReference type="ChEBI" id="CHEBI:30616"/>
    </ligand>
</feature>
<feature type="domain" description="PurM-like N-terminal" evidence="4">
    <location>
        <begin position="26"/>
        <end position="137"/>
    </location>
</feature>
<dbReference type="GO" id="GO:0009228">
    <property type="term" value="P:thiamine biosynthetic process"/>
    <property type="evidence" value="ECO:0007669"/>
    <property type="project" value="UniProtKB-KW"/>
</dbReference>
<feature type="binding site" evidence="2">
    <location>
        <position position="264"/>
    </location>
    <ligand>
        <name>substrate</name>
    </ligand>
</feature>
<dbReference type="EMBL" id="CP012333">
    <property type="protein sequence ID" value="AKV01059.1"/>
    <property type="molecule type" value="Genomic_DNA"/>
</dbReference>
<reference evidence="6 7" key="1">
    <citation type="submission" date="2015-08" db="EMBL/GenBank/DDBJ databases">
        <authorList>
            <person name="Babu N.S."/>
            <person name="Beckwith C.J."/>
            <person name="Beseler K.G."/>
            <person name="Brison A."/>
            <person name="Carone J.V."/>
            <person name="Caskin T.P."/>
            <person name="Diamond M."/>
            <person name="Durham M.E."/>
            <person name="Foxe J.M."/>
            <person name="Go M."/>
            <person name="Henderson B.A."/>
            <person name="Jones I.B."/>
            <person name="McGettigan J.A."/>
            <person name="Micheletti S.J."/>
            <person name="Nasrallah M.E."/>
            <person name="Ortiz D."/>
            <person name="Piller C.R."/>
            <person name="Privatt S.R."/>
            <person name="Schneider S.L."/>
            <person name="Sharp S."/>
            <person name="Smith T.C."/>
            <person name="Stanton J.D."/>
            <person name="Ullery H.E."/>
            <person name="Wilson R.J."/>
            <person name="Serrano M.G."/>
            <person name="Buck G."/>
            <person name="Lee V."/>
            <person name="Wang Y."/>
            <person name="Carvalho R."/>
            <person name="Voegtly L."/>
            <person name="Shi R."/>
            <person name="Duckworth R."/>
            <person name="Johnson A."/>
            <person name="Loviza R."/>
            <person name="Walstead R."/>
            <person name="Shah Z."/>
            <person name="Kiflezghi M."/>
            <person name="Wade K."/>
            <person name="Ball S.L."/>
            <person name="Bradley K.W."/>
            <person name="Asai D.J."/>
            <person name="Bowman C.A."/>
            <person name="Russell D.A."/>
            <person name="Pope W.H."/>
            <person name="Jacobs-Sera D."/>
            <person name="Hendrix R.W."/>
            <person name="Hatfull G.F."/>
        </authorList>
    </citation>
    <scope>NUCLEOTIDE SEQUENCE [LARGE SCALE GENOMIC DNA]</scope>
    <source>
        <strain evidence="6 7">DSM 27648</strain>
    </source>
</reference>
<feature type="region of interest" description="Disordered" evidence="3">
    <location>
        <begin position="291"/>
        <end position="315"/>
    </location>
</feature>
<keyword evidence="2" id="KW-0460">Magnesium</keyword>
<keyword evidence="1 2" id="KW-0784">Thiamine biosynthesis</keyword>
<keyword evidence="2 6" id="KW-0418">Kinase</keyword>
<dbReference type="HAMAP" id="MF_02128">
    <property type="entry name" value="TMP_kinase"/>
    <property type="match status" value="1"/>
</dbReference>
<evidence type="ECO:0000256" key="3">
    <source>
        <dbReference type="SAM" id="MobiDB-lite"/>
    </source>
</evidence>
<keyword evidence="2" id="KW-0547">Nucleotide-binding</keyword>
<dbReference type="NCBIfam" id="TIGR01379">
    <property type="entry name" value="thiL"/>
    <property type="match status" value="1"/>
</dbReference>
<dbReference type="Gene3D" id="3.30.1330.10">
    <property type="entry name" value="PurM-like, N-terminal domain"/>
    <property type="match status" value="1"/>
</dbReference>
<dbReference type="Pfam" id="PF00586">
    <property type="entry name" value="AIRS"/>
    <property type="match status" value="1"/>
</dbReference>
<sequence length="315" mass="32507">MNELERIEALASHFGAAGPGVRVGIGDDAAVFEAGKGALVWTIDAQVEGTHFKTEWVSWEDIGWRSFMAAASDLAAMGAEPAYALSALVLAPSVDDAALDALARGQAAAARTVGAPVIGGNLARGKETSITTTLLGRAEKPIARSGARPGDGIWLAGDVGLAAAGLLALMHGVQDARISAALEAWRRPRARIEAGRELARSSAVTAAIDVSDGLARDADHIAQASHVSFVFDRDRLLAHGGASLITTAGTLGRDALDLALYGGEDYALLVTSAAPIPGFSRIGDVEALEPGGARLHTRGPEGKLPLEPRGFDHFA</sequence>
<feature type="binding site" evidence="2">
    <location>
        <position position="73"/>
    </location>
    <ligand>
        <name>Mg(2+)</name>
        <dbReference type="ChEBI" id="CHEBI:18420"/>
        <label>2</label>
    </ligand>
</feature>
<dbReference type="AlphaFoldDB" id="A0A0K1Q5Q3"/>
<keyword evidence="2" id="KW-0479">Metal-binding</keyword>
<feature type="binding site" evidence="2">
    <location>
        <position position="144"/>
    </location>
    <ligand>
        <name>ATP</name>
        <dbReference type="ChEBI" id="CHEBI:30616"/>
    </ligand>
</feature>
<protein>
    <recommendedName>
        <fullName evidence="2">Thiamine-monophosphate kinase</fullName>
        <shortName evidence="2">TMP kinase</shortName>
        <shortName evidence="2">Thiamine-phosphate kinase</shortName>
        <ecNumber evidence="2">2.7.4.16</ecNumber>
    </recommendedName>
</protein>
<dbReference type="InterPro" id="IPR006283">
    <property type="entry name" value="ThiL-like"/>
</dbReference>
<comment type="similarity">
    <text evidence="2">Belongs to the thiamine-monophosphate kinase family.</text>
</comment>
<feature type="binding site" evidence="2">
    <location>
        <position position="44"/>
    </location>
    <ligand>
        <name>Mg(2+)</name>
        <dbReference type="ChEBI" id="CHEBI:18420"/>
        <label>1</label>
    </ligand>
</feature>
<dbReference type="RefSeq" id="WP_146652227.1">
    <property type="nucleotide sequence ID" value="NZ_CP012333.1"/>
</dbReference>
<dbReference type="Pfam" id="PF02769">
    <property type="entry name" value="AIRS_C"/>
    <property type="match status" value="1"/>
</dbReference>
<feature type="domain" description="PurM-like C-terminal" evidence="5">
    <location>
        <begin position="148"/>
        <end position="236"/>
    </location>
</feature>
<gene>
    <name evidence="2" type="primary">thiL</name>
    <name evidence="6" type="ORF">AKJ09_07722</name>
</gene>
<dbReference type="UniPathway" id="UPA00060">
    <property type="reaction ID" value="UER00142"/>
</dbReference>
<keyword evidence="2" id="KW-0808">Transferase</keyword>
<dbReference type="SUPFAM" id="SSF56042">
    <property type="entry name" value="PurM C-terminal domain-like"/>
    <property type="match status" value="1"/>
</dbReference>
<comment type="miscellaneous">
    <text evidence="2">Reaction mechanism of ThiL seems to utilize a direct, inline transfer of the gamma-phosphate of ATP to TMP rather than a phosphorylated enzyme intermediate.</text>
</comment>
<feature type="binding site" evidence="2">
    <location>
        <position position="51"/>
    </location>
    <ligand>
        <name>substrate</name>
    </ligand>
</feature>
<keyword evidence="7" id="KW-1185">Reference proteome</keyword>
<dbReference type="OrthoDB" id="9802811at2"/>
<comment type="catalytic activity">
    <reaction evidence="2">
        <text>thiamine phosphate + ATP = thiamine diphosphate + ADP</text>
        <dbReference type="Rhea" id="RHEA:15913"/>
        <dbReference type="ChEBI" id="CHEBI:30616"/>
        <dbReference type="ChEBI" id="CHEBI:37575"/>
        <dbReference type="ChEBI" id="CHEBI:58937"/>
        <dbReference type="ChEBI" id="CHEBI:456216"/>
        <dbReference type="EC" id="2.7.4.16"/>
    </reaction>
</comment>
<dbReference type="InterPro" id="IPR016188">
    <property type="entry name" value="PurM-like_N"/>
</dbReference>
<comment type="pathway">
    <text evidence="2">Cofactor biosynthesis; thiamine diphosphate biosynthesis; thiamine diphosphate from thiamine phosphate: step 1/1.</text>
</comment>
<dbReference type="KEGG" id="llu:AKJ09_07722"/>
<dbReference type="GO" id="GO:0009229">
    <property type="term" value="P:thiamine diphosphate biosynthetic process"/>
    <property type="evidence" value="ECO:0007669"/>
    <property type="project" value="UniProtKB-UniRule"/>
</dbReference>
<evidence type="ECO:0000313" key="7">
    <source>
        <dbReference type="Proteomes" id="UP000064967"/>
    </source>
</evidence>
<feature type="binding site" evidence="2">
    <location>
        <position position="28"/>
    </location>
    <ligand>
        <name>Mg(2+)</name>
        <dbReference type="ChEBI" id="CHEBI:18420"/>
        <label>3</label>
    </ligand>
</feature>
<dbReference type="PANTHER" id="PTHR30270">
    <property type="entry name" value="THIAMINE-MONOPHOSPHATE KINASE"/>
    <property type="match status" value="1"/>
</dbReference>
<evidence type="ECO:0000256" key="1">
    <source>
        <dbReference type="ARBA" id="ARBA00022977"/>
    </source>
</evidence>
<feature type="binding site" evidence="2">
    <location>
        <position position="209"/>
    </location>
    <ligand>
        <name>Mg(2+)</name>
        <dbReference type="ChEBI" id="CHEBI:18420"/>
        <label>3</label>
    </ligand>
</feature>
<feature type="compositionally biased region" description="Basic and acidic residues" evidence="3">
    <location>
        <begin position="298"/>
        <end position="315"/>
    </location>
</feature>
<dbReference type="SUPFAM" id="SSF55326">
    <property type="entry name" value="PurM N-terminal domain-like"/>
    <property type="match status" value="1"/>
</dbReference>
<feature type="binding site" evidence="2">
    <location>
        <position position="212"/>
    </location>
    <ligand>
        <name>Mg(2+)</name>
        <dbReference type="ChEBI" id="CHEBI:18420"/>
        <label>5</label>
    </ligand>
</feature>
<evidence type="ECO:0000313" key="6">
    <source>
        <dbReference type="EMBL" id="AKV01059.1"/>
    </source>
</evidence>
<dbReference type="GO" id="GO:0009030">
    <property type="term" value="F:thiamine-phosphate kinase activity"/>
    <property type="evidence" value="ECO:0007669"/>
    <property type="project" value="UniProtKB-UniRule"/>
</dbReference>
<feature type="binding site" evidence="2">
    <location>
        <position position="28"/>
    </location>
    <ligand>
        <name>Mg(2+)</name>
        <dbReference type="ChEBI" id="CHEBI:18420"/>
        <label>4</label>
    </ligand>
</feature>
<feature type="binding site" evidence="2">
    <location>
        <position position="73"/>
    </location>
    <ligand>
        <name>Mg(2+)</name>
        <dbReference type="ChEBI" id="CHEBI:18420"/>
        <label>4</label>
    </ligand>
</feature>
<dbReference type="PANTHER" id="PTHR30270:SF0">
    <property type="entry name" value="THIAMINE-MONOPHOSPHATE KINASE"/>
    <property type="match status" value="1"/>
</dbReference>
<comment type="caution">
    <text evidence="2">Lacks conserved residue(s) required for the propagation of feature annotation.</text>
</comment>
<dbReference type="STRING" id="1391654.AKJ09_07722"/>
<accession>A0A0K1Q5Q3</accession>
<keyword evidence="2" id="KW-0067">ATP-binding</keyword>
<feature type="binding site" evidence="2">
    <location>
        <position position="73"/>
    </location>
    <ligand>
        <name>Mg(2+)</name>
        <dbReference type="ChEBI" id="CHEBI:18420"/>
        <label>3</label>
    </ligand>
</feature>
<feature type="binding site" evidence="2">
    <location>
        <position position="44"/>
    </location>
    <ligand>
        <name>Mg(2+)</name>
        <dbReference type="ChEBI" id="CHEBI:18420"/>
        <label>2</label>
    </ligand>
</feature>
<evidence type="ECO:0000259" key="4">
    <source>
        <dbReference type="Pfam" id="PF00586"/>
    </source>
</evidence>
<dbReference type="Proteomes" id="UP000064967">
    <property type="component" value="Chromosome"/>
</dbReference>
<proteinExistence type="inferred from homology"/>